<proteinExistence type="predicted"/>
<dbReference type="InterPro" id="IPR050298">
    <property type="entry name" value="Gram-neg_bact_OMP"/>
</dbReference>
<dbReference type="Pfam" id="PF13609">
    <property type="entry name" value="Porin_4"/>
    <property type="match status" value="1"/>
</dbReference>
<dbReference type="SUPFAM" id="SSF56935">
    <property type="entry name" value="Porins"/>
    <property type="match status" value="1"/>
</dbReference>
<evidence type="ECO:0000256" key="1">
    <source>
        <dbReference type="ARBA" id="ARBA00004571"/>
    </source>
</evidence>
<gene>
    <name evidence="13" type="ORF">ACFPM8_04710</name>
</gene>
<dbReference type="RefSeq" id="WP_378995469.1">
    <property type="nucleotide sequence ID" value="NZ_JBHSMT010000008.1"/>
</dbReference>
<evidence type="ECO:0000256" key="2">
    <source>
        <dbReference type="ARBA" id="ARBA00011233"/>
    </source>
</evidence>
<protein>
    <submittedName>
        <fullName evidence="13">Porin</fullName>
    </submittedName>
</protein>
<evidence type="ECO:0000256" key="3">
    <source>
        <dbReference type="ARBA" id="ARBA00022448"/>
    </source>
</evidence>
<keyword evidence="5" id="KW-0812">Transmembrane</keyword>
<evidence type="ECO:0000256" key="9">
    <source>
        <dbReference type="ARBA" id="ARBA00023136"/>
    </source>
</evidence>
<keyword evidence="6 11" id="KW-0732">Signal</keyword>
<organism evidence="13 14">
    <name type="scientific">Paraherbaspirillum soli</name>
    <dbReference type="NCBI Taxonomy" id="631222"/>
    <lineage>
        <taxon>Bacteria</taxon>
        <taxon>Pseudomonadati</taxon>
        <taxon>Pseudomonadota</taxon>
        <taxon>Betaproteobacteria</taxon>
        <taxon>Burkholderiales</taxon>
        <taxon>Oxalobacteraceae</taxon>
        <taxon>Paraherbaspirillum</taxon>
    </lineage>
</organism>
<keyword evidence="3" id="KW-0813">Transport</keyword>
<comment type="subcellular location">
    <subcellularLocation>
        <location evidence="1">Cell outer membrane</location>
        <topology evidence="1">Multi-pass membrane protein</topology>
    </subcellularLocation>
</comment>
<keyword evidence="10" id="KW-0998">Cell outer membrane</keyword>
<keyword evidence="8" id="KW-0626">Porin</keyword>
<feature type="chain" id="PRO_5046046114" evidence="11">
    <location>
        <begin position="24"/>
        <end position="353"/>
    </location>
</feature>
<feature type="domain" description="Porin" evidence="12">
    <location>
        <begin position="13"/>
        <end position="325"/>
    </location>
</feature>
<evidence type="ECO:0000256" key="6">
    <source>
        <dbReference type="ARBA" id="ARBA00022729"/>
    </source>
</evidence>
<evidence type="ECO:0000313" key="14">
    <source>
        <dbReference type="Proteomes" id="UP001596045"/>
    </source>
</evidence>
<dbReference type="EMBL" id="JBHSMT010000008">
    <property type="protein sequence ID" value="MFC5473250.1"/>
    <property type="molecule type" value="Genomic_DNA"/>
</dbReference>
<evidence type="ECO:0000256" key="11">
    <source>
        <dbReference type="SAM" id="SignalP"/>
    </source>
</evidence>
<evidence type="ECO:0000256" key="7">
    <source>
        <dbReference type="ARBA" id="ARBA00023065"/>
    </source>
</evidence>
<sequence>MRKRLITSSLFATLATLTAVSHAQIGSITVYGVLDTSIEHSSNANADKQGIIRLHSGAVNGSRIGFRGTEDLGGGLTAFFQLENGFRSNDGRLVQAEHLFNRRSLVGLEGRFGRIEVGRTYTTVDNFIAAFEPAGYSWLGTGAAMDKRKDGMWFHSPNLVKYEVKFGNVKLGASHGLGEVAGSYGSDAKSALGIGYDKGPFGIAATIDRVNGISVDNGAYDKATSINLAGGYQISGPLKLTLGYRHYKKRLASGAADFRSHFYWGGLAYQATPTVLLTASVFAQDVRNMAQGEAGDPIMVALNAKYALSKRTILYVSSAYARTRNNNLVSVSPYQDGFSSSQTRVAGGMQHWF</sequence>
<evidence type="ECO:0000256" key="8">
    <source>
        <dbReference type="ARBA" id="ARBA00023114"/>
    </source>
</evidence>
<evidence type="ECO:0000256" key="5">
    <source>
        <dbReference type="ARBA" id="ARBA00022692"/>
    </source>
</evidence>
<evidence type="ECO:0000256" key="10">
    <source>
        <dbReference type="ARBA" id="ARBA00023237"/>
    </source>
</evidence>
<dbReference type="PANTHER" id="PTHR34501:SF9">
    <property type="entry name" value="MAJOR OUTER MEMBRANE PROTEIN P.IA"/>
    <property type="match status" value="1"/>
</dbReference>
<dbReference type="InterPro" id="IPR033900">
    <property type="entry name" value="Gram_neg_porin_domain"/>
</dbReference>
<dbReference type="CDD" id="cd00342">
    <property type="entry name" value="gram_neg_porins"/>
    <property type="match status" value="1"/>
</dbReference>
<dbReference type="PANTHER" id="PTHR34501">
    <property type="entry name" value="PROTEIN YDDL-RELATED"/>
    <property type="match status" value="1"/>
</dbReference>
<accession>A0ABW0M522</accession>
<dbReference type="Gene3D" id="2.40.160.10">
    <property type="entry name" value="Porin"/>
    <property type="match status" value="1"/>
</dbReference>
<comment type="caution">
    <text evidence="13">The sequence shown here is derived from an EMBL/GenBank/DDBJ whole genome shotgun (WGS) entry which is preliminary data.</text>
</comment>
<evidence type="ECO:0000256" key="4">
    <source>
        <dbReference type="ARBA" id="ARBA00022452"/>
    </source>
</evidence>
<keyword evidence="7" id="KW-0406">Ion transport</keyword>
<evidence type="ECO:0000259" key="12">
    <source>
        <dbReference type="Pfam" id="PF13609"/>
    </source>
</evidence>
<dbReference type="PRINTS" id="PR00182">
    <property type="entry name" value="ECOLNEIPORIN"/>
</dbReference>
<dbReference type="InterPro" id="IPR002299">
    <property type="entry name" value="Porin_Neis"/>
</dbReference>
<dbReference type="InterPro" id="IPR023614">
    <property type="entry name" value="Porin_dom_sf"/>
</dbReference>
<dbReference type="Proteomes" id="UP001596045">
    <property type="component" value="Unassembled WGS sequence"/>
</dbReference>
<name>A0ABW0M522_9BURK</name>
<reference evidence="14" key="1">
    <citation type="journal article" date="2019" name="Int. J. Syst. Evol. Microbiol.">
        <title>The Global Catalogue of Microorganisms (GCM) 10K type strain sequencing project: providing services to taxonomists for standard genome sequencing and annotation.</title>
        <authorList>
            <consortium name="The Broad Institute Genomics Platform"/>
            <consortium name="The Broad Institute Genome Sequencing Center for Infectious Disease"/>
            <person name="Wu L."/>
            <person name="Ma J."/>
        </authorList>
    </citation>
    <scope>NUCLEOTIDE SEQUENCE [LARGE SCALE GENOMIC DNA]</scope>
    <source>
        <strain evidence="14">JCM 17066</strain>
    </source>
</reference>
<comment type="subunit">
    <text evidence="2">Homotrimer.</text>
</comment>
<keyword evidence="4" id="KW-1134">Transmembrane beta strand</keyword>
<keyword evidence="14" id="KW-1185">Reference proteome</keyword>
<evidence type="ECO:0000313" key="13">
    <source>
        <dbReference type="EMBL" id="MFC5473250.1"/>
    </source>
</evidence>
<keyword evidence="9" id="KW-0472">Membrane</keyword>
<feature type="signal peptide" evidence="11">
    <location>
        <begin position="1"/>
        <end position="23"/>
    </location>
</feature>
<dbReference type="PRINTS" id="PR00184">
    <property type="entry name" value="NEISSPPORIN"/>
</dbReference>
<dbReference type="InterPro" id="IPR001702">
    <property type="entry name" value="Porin_Gram-ve"/>
</dbReference>